<dbReference type="AlphaFoldDB" id="A0A1H7BJ15"/>
<dbReference type="PROSITE" id="PS51257">
    <property type="entry name" value="PROKAR_LIPOPROTEIN"/>
    <property type="match status" value="1"/>
</dbReference>
<protein>
    <recommendedName>
        <fullName evidence="4">DUF4856 domain-containing protein</fullName>
    </recommendedName>
</protein>
<dbReference type="EMBL" id="FNZH01000012">
    <property type="protein sequence ID" value="SEJ77216.1"/>
    <property type="molecule type" value="Genomic_DNA"/>
</dbReference>
<dbReference type="OrthoDB" id="5498726at2"/>
<proteinExistence type="predicted"/>
<reference evidence="3" key="1">
    <citation type="submission" date="2016-10" db="EMBL/GenBank/DDBJ databases">
        <authorList>
            <person name="Varghese N."/>
            <person name="Submissions S."/>
        </authorList>
    </citation>
    <scope>NUCLEOTIDE SEQUENCE [LARGE SCALE GENOMIC DNA]</scope>
    <source>
        <strain evidence="3">IBRC-M 10761</strain>
    </source>
</reference>
<sequence>MKILFDNRYLMLSALFILGLACFSCDNGDDPIRPDLQLPTTYDGSNFSTSTGTQAAVLTQLSLLTTEMQRGRQGQTVTLATLESLYEAGNPSVETVTTTYYADRITGADGWLDELAKASGGTVYTPGEPVGQGGTLGGYLFDENGLELEQLVEKGLFGAALYNHATTLLSPQMTGEQVDQTLAIFGATPAFSNSGSSNVASDVRDRFMANYAARRDKNDGNGLYSQMKAAFLKLQAATAAGQEYQAEKDEAIAEVKLLWEKANAATIINYCHSAISKLSATNPSPDDVGSALHSYGEAVGFLHGWRTIPQADKRISDAQIDQLLVLLNAPQDGVASAYKFATDPVNELPKLTQVIDQLQTLYEFSTQDIEDFKKNWVSEQGR</sequence>
<accession>A0A1H7BJ15</accession>
<evidence type="ECO:0000256" key="1">
    <source>
        <dbReference type="SAM" id="SignalP"/>
    </source>
</evidence>
<keyword evidence="3" id="KW-1185">Reference proteome</keyword>
<feature type="chain" id="PRO_5011777350" description="DUF4856 domain-containing protein" evidence="1">
    <location>
        <begin position="28"/>
        <end position="382"/>
    </location>
</feature>
<evidence type="ECO:0000313" key="3">
    <source>
        <dbReference type="Proteomes" id="UP000199403"/>
    </source>
</evidence>
<evidence type="ECO:0008006" key="4">
    <source>
        <dbReference type="Google" id="ProtNLM"/>
    </source>
</evidence>
<evidence type="ECO:0000313" key="2">
    <source>
        <dbReference type="EMBL" id="SEJ77216.1"/>
    </source>
</evidence>
<feature type="signal peptide" evidence="1">
    <location>
        <begin position="1"/>
        <end position="27"/>
    </location>
</feature>
<dbReference type="Proteomes" id="UP000199403">
    <property type="component" value="Unassembled WGS sequence"/>
</dbReference>
<organism evidence="2 3">
    <name type="scientific">Cyclobacterium xiamenense</name>
    <dbReference type="NCBI Taxonomy" id="1297121"/>
    <lineage>
        <taxon>Bacteria</taxon>
        <taxon>Pseudomonadati</taxon>
        <taxon>Bacteroidota</taxon>
        <taxon>Cytophagia</taxon>
        <taxon>Cytophagales</taxon>
        <taxon>Cyclobacteriaceae</taxon>
        <taxon>Cyclobacterium</taxon>
    </lineage>
</organism>
<name>A0A1H7BJ15_9BACT</name>
<gene>
    <name evidence="2" type="ORF">SAMN05192553_11240</name>
</gene>
<keyword evidence="1" id="KW-0732">Signal</keyword>
<dbReference type="RefSeq" id="WP_092178663.1">
    <property type="nucleotide sequence ID" value="NZ_FNZH01000012.1"/>
</dbReference>
<dbReference type="STRING" id="1416801.SAMN05192553_11240"/>